<feature type="signal peptide" evidence="1">
    <location>
        <begin position="1"/>
        <end position="19"/>
    </location>
</feature>
<evidence type="ECO:0000256" key="1">
    <source>
        <dbReference type="SAM" id="SignalP"/>
    </source>
</evidence>
<proteinExistence type="predicted"/>
<evidence type="ECO:0000313" key="2">
    <source>
        <dbReference type="EMBL" id="CAA7410484.1"/>
    </source>
</evidence>
<dbReference type="PANTHER" id="PTHR33210">
    <property type="entry name" value="PROTODERMAL FACTOR 1"/>
    <property type="match status" value="1"/>
</dbReference>
<organism evidence="2 3">
    <name type="scientific">Spirodela intermedia</name>
    <name type="common">Intermediate duckweed</name>
    <dbReference type="NCBI Taxonomy" id="51605"/>
    <lineage>
        <taxon>Eukaryota</taxon>
        <taxon>Viridiplantae</taxon>
        <taxon>Streptophyta</taxon>
        <taxon>Embryophyta</taxon>
        <taxon>Tracheophyta</taxon>
        <taxon>Spermatophyta</taxon>
        <taxon>Magnoliopsida</taxon>
        <taxon>Liliopsida</taxon>
        <taxon>Araceae</taxon>
        <taxon>Lemnoideae</taxon>
        <taxon>Spirodela</taxon>
    </lineage>
</organism>
<dbReference type="PANTHER" id="PTHR33210:SF16">
    <property type="entry name" value="OS04G0517000 PROTEIN"/>
    <property type="match status" value="1"/>
</dbReference>
<gene>
    <name evidence="2" type="ORF">SI8410_18021162</name>
</gene>
<reference evidence="2" key="1">
    <citation type="submission" date="2020-02" db="EMBL/GenBank/DDBJ databases">
        <authorList>
            <person name="Scholz U."/>
            <person name="Mascher M."/>
            <person name="Fiebig A."/>
        </authorList>
    </citation>
    <scope>NUCLEOTIDE SEQUENCE</scope>
</reference>
<accession>A0A7I8LML7</accession>
<dbReference type="OrthoDB" id="1939167at2759"/>
<sequence>METLCGAVALLLLVRGCESATTAAAGGEEGTWRMVPGRSTQPLSEMRGGFLYTRGRGRCTPQFWSAREEAWPMMVPQEASVWKVFGSPALERYEPQLTVLEAMERNDDIDGSAFSQLVKQSSAALLNAYTREGFPYTPWEIKTLLLQALVSEEAATSQARCFADVNHACS</sequence>
<dbReference type="AlphaFoldDB" id="A0A7I8LML7"/>
<keyword evidence="3" id="KW-1185">Reference proteome</keyword>
<dbReference type="InterPro" id="IPR039923">
    <property type="entry name" value="Protodermal_1"/>
</dbReference>
<keyword evidence="1" id="KW-0732">Signal</keyword>
<evidence type="ECO:0000313" key="3">
    <source>
        <dbReference type="Proteomes" id="UP000663760"/>
    </source>
</evidence>
<protein>
    <submittedName>
        <fullName evidence="2">Uncharacterized protein</fullName>
    </submittedName>
</protein>
<feature type="chain" id="PRO_5029915395" evidence="1">
    <location>
        <begin position="20"/>
        <end position="170"/>
    </location>
</feature>
<dbReference type="Proteomes" id="UP000663760">
    <property type="component" value="Chromosome 18"/>
</dbReference>
<name>A0A7I8LML7_SPIIN</name>
<dbReference type="EMBL" id="LR746281">
    <property type="protein sequence ID" value="CAA7410484.1"/>
    <property type="molecule type" value="Genomic_DNA"/>
</dbReference>